<gene>
    <name evidence="9 11" type="primary">queG</name>
    <name evidence="11" type="ORF">FXN63_21040</name>
</gene>
<dbReference type="PANTHER" id="PTHR30002">
    <property type="entry name" value="EPOXYQUEUOSINE REDUCTASE"/>
    <property type="match status" value="1"/>
</dbReference>
<evidence type="ECO:0000256" key="9">
    <source>
        <dbReference type="HAMAP-Rule" id="MF_00916"/>
    </source>
</evidence>
<keyword evidence="1 9" id="KW-0004">4Fe-4S</keyword>
<feature type="binding site" evidence="9">
    <location>
        <position position="236"/>
    </location>
    <ligand>
        <name>[4Fe-4S] cluster</name>
        <dbReference type="ChEBI" id="CHEBI:49883"/>
        <label>1</label>
    </ligand>
</feature>
<evidence type="ECO:0000256" key="7">
    <source>
        <dbReference type="ARBA" id="ARBA00023004"/>
    </source>
</evidence>
<keyword evidence="3 9" id="KW-0819">tRNA processing</keyword>
<comment type="caution">
    <text evidence="9">Lacks conserved residue(s) required for the propagation of feature annotation.</text>
</comment>
<dbReference type="Proteomes" id="UP000325161">
    <property type="component" value="Chromosome"/>
</dbReference>
<comment type="cofactor">
    <cofactor evidence="9">
        <name>cob(II)alamin</name>
        <dbReference type="ChEBI" id="CHEBI:16304"/>
    </cofactor>
</comment>
<feature type="binding site" evidence="9">
    <location>
        <position position="261"/>
    </location>
    <ligand>
        <name>cob(II)alamin</name>
        <dbReference type="ChEBI" id="CHEBI:16304"/>
    </ligand>
</feature>
<dbReference type="GO" id="GO:0046872">
    <property type="term" value="F:metal ion binding"/>
    <property type="evidence" value="ECO:0007669"/>
    <property type="project" value="UniProtKB-KW"/>
</dbReference>
<evidence type="ECO:0000256" key="6">
    <source>
        <dbReference type="ARBA" id="ARBA00023002"/>
    </source>
</evidence>
<evidence type="ECO:0000256" key="5">
    <source>
        <dbReference type="ARBA" id="ARBA00022785"/>
    </source>
</evidence>
<accession>A0A5C0B001</accession>
<dbReference type="GO" id="GO:0008616">
    <property type="term" value="P:tRNA queuosine(34) biosynthetic process"/>
    <property type="evidence" value="ECO:0007669"/>
    <property type="project" value="UniProtKB-UniRule"/>
</dbReference>
<dbReference type="UniPathway" id="UPA00392"/>
<keyword evidence="6 9" id="KW-0560">Oxidoreductase</keyword>
<comment type="cofactor">
    <cofactor evidence="9">
        <name>[4Fe-4S] cluster</name>
        <dbReference type="ChEBI" id="CHEBI:49883"/>
    </cofactor>
    <text evidence="9">Binds 2 [4Fe-4S] clusters per monomer.</text>
</comment>
<name>A0A5C0B001_9BURK</name>
<keyword evidence="8 9" id="KW-0411">Iron-sulfur</keyword>
<feature type="domain" description="4Fe-4S ferredoxin-type" evidence="10">
    <location>
        <begin position="225"/>
        <end position="253"/>
    </location>
</feature>
<comment type="subunit">
    <text evidence="9">Monomer.</text>
</comment>
<dbReference type="GO" id="GO:0051539">
    <property type="term" value="F:4 iron, 4 sulfur cluster binding"/>
    <property type="evidence" value="ECO:0007669"/>
    <property type="project" value="UniProtKB-KW"/>
</dbReference>
<feature type="binding site" evidence="9">
    <location>
        <position position="98"/>
    </location>
    <ligand>
        <name>cob(II)alamin</name>
        <dbReference type="ChEBI" id="CHEBI:16304"/>
    </ligand>
</feature>
<dbReference type="InterPro" id="IPR017900">
    <property type="entry name" value="4Fe4S_Fe_S_CS"/>
</dbReference>
<organism evidence="11 12">
    <name type="scientific">Pigmentiphaga aceris</name>
    <dbReference type="NCBI Taxonomy" id="1940612"/>
    <lineage>
        <taxon>Bacteria</taxon>
        <taxon>Pseudomonadati</taxon>
        <taxon>Pseudomonadota</taxon>
        <taxon>Betaproteobacteria</taxon>
        <taxon>Burkholderiales</taxon>
        <taxon>Alcaligenaceae</taxon>
        <taxon>Pigmentiphaga</taxon>
    </lineage>
</organism>
<feature type="binding site" evidence="9">
    <location>
        <position position="259"/>
    </location>
    <ligand>
        <name>[4Fe-4S] cluster</name>
        <dbReference type="ChEBI" id="CHEBI:49883"/>
        <label>2</label>
    </ligand>
</feature>
<dbReference type="NCBIfam" id="TIGR00276">
    <property type="entry name" value="tRNA epoxyqueuosine(34) reductase QueG"/>
    <property type="match status" value="1"/>
</dbReference>
<dbReference type="OrthoDB" id="9784571at2"/>
<keyword evidence="2 9" id="KW-0963">Cytoplasm</keyword>
<sequence length="397" mass="43545">MSVQVVSLPIPVSAAASRSGADAYASSSVESCVPTPSLSPAQTTQLVADIRRWGEELGFGAVGFADLDLHDAGERMKQWLAQGMHGDMEYLERNMALRQDPSQMVPHARSAIMVRMQYAPASGPEITRHQQEGLASGERAVVANYALGRDYHKVLRQRLQKLADRVVASIGPFGYRVFTDSAPIMEVELARKAGLGWRGKHTLLLSREGSWFFLGEILTDLVLPPDPPAEPHCGGCRRCIVACPTQAIVAPYVLDARRCVSYLTIELAGSIPEPLRPLIGTRIYGCDDCQTACPWNKFAQAGDEPDFAPRQQLDASRMVDLFAWTQTEFETRTAGSAIRRIGHERWLRNLAVGLGNAKSSAEVRKALLSRAGHDSELVREHVAWALAQHETKVQPAV</sequence>
<feature type="binding site" evidence="9">
    <location>
        <position position="233"/>
    </location>
    <ligand>
        <name>[4Fe-4S] cluster</name>
        <dbReference type="ChEBI" id="CHEBI:49883"/>
        <label>1</label>
    </ligand>
</feature>
<evidence type="ECO:0000256" key="2">
    <source>
        <dbReference type="ARBA" id="ARBA00022490"/>
    </source>
</evidence>
<dbReference type="Pfam" id="PF13484">
    <property type="entry name" value="Fer4_16"/>
    <property type="match status" value="1"/>
</dbReference>
<dbReference type="AlphaFoldDB" id="A0A5C0B001"/>
<dbReference type="GO" id="GO:0052693">
    <property type="term" value="F:epoxyqueuosine reductase activity"/>
    <property type="evidence" value="ECO:0007669"/>
    <property type="project" value="UniProtKB-UniRule"/>
</dbReference>
<comment type="subcellular location">
    <subcellularLocation>
        <location evidence="9">Cytoplasm</location>
    </subcellularLocation>
</comment>
<comment type="catalytic activity">
    <reaction evidence="9">
        <text>epoxyqueuosine(34) in tRNA + AH2 = queuosine(34) in tRNA + A + H2O</text>
        <dbReference type="Rhea" id="RHEA:32159"/>
        <dbReference type="Rhea" id="RHEA-COMP:18571"/>
        <dbReference type="Rhea" id="RHEA-COMP:18582"/>
        <dbReference type="ChEBI" id="CHEBI:13193"/>
        <dbReference type="ChEBI" id="CHEBI:15377"/>
        <dbReference type="ChEBI" id="CHEBI:17499"/>
        <dbReference type="ChEBI" id="CHEBI:194431"/>
        <dbReference type="ChEBI" id="CHEBI:194443"/>
        <dbReference type="EC" id="1.17.99.6"/>
    </reaction>
</comment>
<dbReference type="Pfam" id="PF08331">
    <property type="entry name" value="QueG_DUF1730"/>
    <property type="match status" value="1"/>
</dbReference>
<evidence type="ECO:0000256" key="8">
    <source>
        <dbReference type="ARBA" id="ARBA00023014"/>
    </source>
</evidence>
<dbReference type="InterPro" id="IPR017896">
    <property type="entry name" value="4Fe4S_Fe-S-bd"/>
</dbReference>
<dbReference type="RefSeq" id="WP_148817193.1">
    <property type="nucleotide sequence ID" value="NZ_CP043046.1"/>
</dbReference>
<keyword evidence="7 9" id="KW-0408">Iron</keyword>
<feature type="binding site" evidence="9">
    <location>
        <position position="204"/>
    </location>
    <ligand>
        <name>cob(II)alamin</name>
        <dbReference type="ChEBI" id="CHEBI:16304"/>
    </ligand>
</feature>
<dbReference type="EMBL" id="CP043046">
    <property type="protein sequence ID" value="QEI08049.1"/>
    <property type="molecule type" value="Genomic_DNA"/>
</dbReference>
<dbReference type="PROSITE" id="PS00198">
    <property type="entry name" value="4FE4S_FER_1"/>
    <property type="match status" value="1"/>
</dbReference>
<evidence type="ECO:0000256" key="3">
    <source>
        <dbReference type="ARBA" id="ARBA00022694"/>
    </source>
</evidence>
<comment type="function">
    <text evidence="9">Catalyzes the conversion of epoxyqueuosine (oQ) to queuosine (Q), which is a hypermodified base found in the wobble positions of tRNA(Asp), tRNA(Asn), tRNA(His) and tRNA(Tyr).</text>
</comment>
<feature type="binding site" evidence="9">
    <location>
        <position position="239"/>
    </location>
    <ligand>
        <name>[4Fe-4S] cluster</name>
        <dbReference type="ChEBI" id="CHEBI:49883"/>
        <label>1</label>
    </ligand>
</feature>
<keyword evidence="5 9" id="KW-0671">Queuosine biosynthesis</keyword>
<evidence type="ECO:0000313" key="12">
    <source>
        <dbReference type="Proteomes" id="UP000325161"/>
    </source>
</evidence>
<comment type="pathway">
    <text evidence="9">tRNA modification; tRNA-queuosine biosynthesis.</text>
</comment>
<evidence type="ECO:0000259" key="10">
    <source>
        <dbReference type="PROSITE" id="PS51379"/>
    </source>
</evidence>
<feature type="binding site" evidence="9">
    <location>
        <position position="286"/>
    </location>
    <ligand>
        <name>[4Fe-4S] cluster</name>
        <dbReference type="ChEBI" id="CHEBI:49883"/>
        <label>2</label>
    </ligand>
</feature>
<keyword evidence="9" id="KW-0846">Cobalamin</keyword>
<dbReference type="SUPFAM" id="SSF54862">
    <property type="entry name" value="4Fe-4S ferredoxins"/>
    <property type="match status" value="1"/>
</dbReference>
<keyword evidence="12" id="KW-1185">Reference proteome</keyword>
<dbReference type="GO" id="GO:0031419">
    <property type="term" value="F:cobalamin binding"/>
    <property type="evidence" value="ECO:0007669"/>
    <property type="project" value="UniProtKB-KW"/>
</dbReference>
<feature type="binding site" evidence="9">
    <location>
        <position position="293"/>
    </location>
    <ligand>
        <name>[4Fe-4S] cluster</name>
        <dbReference type="ChEBI" id="CHEBI:49883"/>
        <label>1</label>
    </ligand>
</feature>
<reference evidence="11 12" key="1">
    <citation type="submission" date="2019-08" db="EMBL/GenBank/DDBJ databases">
        <title>Amphibian skin-associated Pigmentiphaga: genome sequence and occurrence across geography and hosts.</title>
        <authorList>
            <person name="Bletz M.C."/>
            <person name="Bunk B."/>
            <person name="Sproeer C."/>
            <person name="Biwer P."/>
            <person name="Reiter S."/>
            <person name="Rabemananjara F.C.E."/>
            <person name="Schulz S."/>
            <person name="Overmann J."/>
            <person name="Vences M."/>
        </authorList>
    </citation>
    <scope>NUCLEOTIDE SEQUENCE [LARGE SCALE GENOMIC DNA]</scope>
    <source>
        <strain evidence="11 12">Mada1488</strain>
    </source>
</reference>
<comment type="similarity">
    <text evidence="9">Belongs to the QueG family.</text>
</comment>
<keyword evidence="9" id="KW-0170">Cobalt</keyword>
<dbReference type="GO" id="GO:0005737">
    <property type="term" value="C:cytoplasm"/>
    <property type="evidence" value="ECO:0007669"/>
    <property type="project" value="UniProtKB-SubCell"/>
</dbReference>
<dbReference type="KEGG" id="pacr:FXN63_21040"/>
<evidence type="ECO:0000256" key="4">
    <source>
        <dbReference type="ARBA" id="ARBA00022723"/>
    </source>
</evidence>
<dbReference type="PANTHER" id="PTHR30002:SF4">
    <property type="entry name" value="EPOXYQUEUOSINE REDUCTASE"/>
    <property type="match status" value="1"/>
</dbReference>
<feature type="binding site" evidence="9">
    <location>
        <position position="243"/>
    </location>
    <ligand>
        <name>[4Fe-4S] cluster</name>
        <dbReference type="ChEBI" id="CHEBI:49883"/>
        <label>2</label>
    </ligand>
</feature>
<dbReference type="EC" id="1.17.99.6" evidence="9"/>
<evidence type="ECO:0000256" key="1">
    <source>
        <dbReference type="ARBA" id="ARBA00022485"/>
    </source>
</evidence>
<keyword evidence="4 9" id="KW-0479">Metal-binding</keyword>
<dbReference type="InterPro" id="IPR013542">
    <property type="entry name" value="QueG_DUF1730"/>
</dbReference>
<evidence type="ECO:0000313" key="11">
    <source>
        <dbReference type="EMBL" id="QEI08049.1"/>
    </source>
</evidence>
<dbReference type="InterPro" id="IPR004453">
    <property type="entry name" value="QueG"/>
</dbReference>
<feature type="active site" description="Proton donor" evidence="9">
    <location>
        <position position="180"/>
    </location>
</feature>
<feature type="binding site" evidence="9">
    <location>
        <position position="214"/>
    </location>
    <ligand>
        <name>cob(II)alamin</name>
        <dbReference type="ChEBI" id="CHEBI:16304"/>
    </ligand>
</feature>
<proteinExistence type="inferred from homology"/>
<dbReference type="Gene3D" id="3.30.70.20">
    <property type="match status" value="1"/>
</dbReference>
<feature type="binding site" evidence="9">
    <location>
        <position position="289"/>
    </location>
    <ligand>
        <name>[4Fe-4S] cluster</name>
        <dbReference type="ChEBI" id="CHEBI:49883"/>
        <label>2</label>
    </ligand>
</feature>
<protein>
    <recommendedName>
        <fullName evidence="9">Epoxyqueuosine reductase</fullName>
        <ecNumber evidence="9">1.17.99.6</ecNumber>
    </recommendedName>
    <alternativeName>
        <fullName evidence="9">Queuosine biosynthesis protein QueG</fullName>
    </alternativeName>
</protein>
<feature type="binding site" evidence="9">
    <location>
        <begin position="286"/>
        <end position="287"/>
    </location>
    <ligand>
        <name>cob(II)alamin</name>
        <dbReference type="ChEBI" id="CHEBI:16304"/>
    </ligand>
</feature>
<feature type="binding site" evidence="9">
    <location>
        <position position="180"/>
    </location>
    <ligand>
        <name>cob(II)alamin</name>
        <dbReference type="ChEBI" id="CHEBI:16304"/>
    </ligand>
</feature>
<dbReference type="HAMAP" id="MF_00916">
    <property type="entry name" value="QueG"/>
    <property type="match status" value="1"/>
</dbReference>
<dbReference type="PROSITE" id="PS51379">
    <property type="entry name" value="4FE4S_FER_2"/>
    <property type="match status" value="1"/>
</dbReference>